<reference evidence="1 2" key="1">
    <citation type="submission" date="2018-10" db="EMBL/GenBank/DDBJ databases">
        <title>Characterization and genome analysis of a novel bacterium Sphingobium yanoikuyae SJTF8 capable of degrading PAHs.</title>
        <authorList>
            <person name="Yin C."/>
            <person name="Xiong W."/>
            <person name="Liang R."/>
        </authorList>
    </citation>
    <scope>NUCLEOTIDE SEQUENCE [LARGE SCALE GENOMIC DNA]</scope>
    <source>
        <strain evidence="1 2">SJTF8</strain>
    </source>
</reference>
<sequence length="309" mass="34902">MDDETKNNGMVTAVRELVEDYVKPKVELITTPDGVAAPFVMTADRVFRIGMHEFDDARAFPRFRHGTAAMLSLDSLIDHTNRFKDDGSMLFADDNRDAPSIMSVLDYHPAGEAIVTAARFGRHRATFNFPLSDEWKAWTEFNKTPLKMAAFAEFVEERIIDVLHLIPEEDELSHDLQKFISACGGEAIIATPQKLVELSRGLKVNESSVIKEVVNLGTGEGQILFSSEHSDSNGQPLRVPSLFLIAIPVFRNGPLYRLAARLRYRKTAEGILFWYDLWRADRVFDHAFKEGCERAQVETELPLLFGKPE</sequence>
<proteinExistence type="predicted"/>
<dbReference type="RefSeq" id="WP_122129988.1">
    <property type="nucleotide sequence ID" value="NZ_CP033230.1"/>
</dbReference>
<dbReference type="InterPro" id="IPR019276">
    <property type="entry name" value="DUF2303"/>
</dbReference>
<dbReference type="AlphaFoldDB" id="A0A3G2V6C9"/>
<gene>
    <name evidence="1" type="ORF">EBF16_26635</name>
</gene>
<name>A0A3G2V6C9_SPHYA</name>
<accession>A0A3G2V6C9</accession>
<dbReference type="Proteomes" id="UP000280708">
    <property type="component" value="Chromosome"/>
</dbReference>
<organism evidence="1 2">
    <name type="scientific">Sphingobium yanoikuyae</name>
    <name type="common">Sphingomonas yanoikuyae</name>
    <dbReference type="NCBI Taxonomy" id="13690"/>
    <lineage>
        <taxon>Bacteria</taxon>
        <taxon>Pseudomonadati</taxon>
        <taxon>Pseudomonadota</taxon>
        <taxon>Alphaproteobacteria</taxon>
        <taxon>Sphingomonadales</taxon>
        <taxon>Sphingomonadaceae</taxon>
        <taxon>Sphingobium</taxon>
    </lineage>
</organism>
<evidence type="ECO:0000313" key="1">
    <source>
        <dbReference type="EMBL" id="AYO80129.1"/>
    </source>
</evidence>
<dbReference type="Pfam" id="PF10065">
    <property type="entry name" value="DUF2303"/>
    <property type="match status" value="1"/>
</dbReference>
<protein>
    <submittedName>
        <fullName evidence="1">DUF2303 family protein</fullName>
    </submittedName>
</protein>
<evidence type="ECO:0000313" key="2">
    <source>
        <dbReference type="Proteomes" id="UP000280708"/>
    </source>
</evidence>
<dbReference type="EMBL" id="CP033230">
    <property type="protein sequence ID" value="AYO80129.1"/>
    <property type="molecule type" value="Genomic_DNA"/>
</dbReference>